<comment type="caution">
    <text evidence="1">The sequence shown here is derived from an EMBL/GenBank/DDBJ whole genome shotgun (WGS) entry which is preliminary data.</text>
</comment>
<evidence type="ECO:0000313" key="3">
    <source>
        <dbReference type="Proteomes" id="UP000677228"/>
    </source>
</evidence>
<dbReference type="EMBL" id="CAJOBA010067074">
    <property type="protein sequence ID" value="CAF4368946.1"/>
    <property type="molecule type" value="Genomic_DNA"/>
</dbReference>
<gene>
    <name evidence="1" type="ORF">OVA965_LOCUS40502</name>
    <name evidence="2" type="ORF">TMI583_LOCUS41949</name>
</gene>
<accession>A0A8S2FW77</accession>
<evidence type="ECO:0000313" key="1">
    <source>
        <dbReference type="EMBL" id="CAF1573477.1"/>
    </source>
</evidence>
<protein>
    <submittedName>
        <fullName evidence="1">Uncharacterized protein</fullName>
    </submittedName>
</protein>
<reference evidence="1" key="1">
    <citation type="submission" date="2021-02" db="EMBL/GenBank/DDBJ databases">
        <authorList>
            <person name="Nowell W R."/>
        </authorList>
    </citation>
    <scope>NUCLEOTIDE SEQUENCE</scope>
</reference>
<dbReference type="Proteomes" id="UP000677228">
    <property type="component" value="Unassembled WGS sequence"/>
</dbReference>
<dbReference type="AlphaFoldDB" id="A0A8S2FW77"/>
<name>A0A8S2FW77_9BILA</name>
<evidence type="ECO:0000313" key="2">
    <source>
        <dbReference type="EMBL" id="CAF4368946.1"/>
    </source>
</evidence>
<dbReference type="EMBL" id="CAJNOK010044216">
    <property type="protein sequence ID" value="CAF1573477.1"/>
    <property type="molecule type" value="Genomic_DNA"/>
</dbReference>
<proteinExistence type="predicted"/>
<sequence>MGRVKRVGTEVRSGGLRGTNDWWNEYDCVYFCHPDDDRDEFCVKSPDQILQWVMVVTPEFDDKVGKYGLDTEFDDTMCRCI</sequence>
<dbReference type="Proteomes" id="UP000682733">
    <property type="component" value="Unassembled WGS sequence"/>
</dbReference>
<organism evidence="1 3">
    <name type="scientific">Didymodactylos carnosus</name>
    <dbReference type="NCBI Taxonomy" id="1234261"/>
    <lineage>
        <taxon>Eukaryota</taxon>
        <taxon>Metazoa</taxon>
        <taxon>Spiralia</taxon>
        <taxon>Gnathifera</taxon>
        <taxon>Rotifera</taxon>
        <taxon>Eurotatoria</taxon>
        <taxon>Bdelloidea</taxon>
        <taxon>Philodinida</taxon>
        <taxon>Philodinidae</taxon>
        <taxon>Didymodactylos</taxon>
    </lineage>
</organism>